<evidence type="ECO:0000256" key="3">
    <source>
        <dbReference type="ARBA" id="ARBA00023242"/>
    </source>
</evidence>
<keyword evidence="3 4" id="KW-0539">Nucleus</keyword>
<proteinExistence type="predicted"/>
<feature type="DNA-binding region" description="HMG box" evidence="4">
    <location>
        <begin position="79"/>
        <end position="147"/>
    </location>
</feature>
<dbReference type="GO" id="GO:0005634">
    <property type="term" value="C:nucleus"/>
    <property type="evidence" value="ECO:0007669"/>
    <property type="project" value="UniProtKB-SubCell"/>
</dbReference>
<feature type="compositionally biased region" description="Polar residues" evidence="5">
    <location>
        <begin position="326"/>
        <end position="344"/>
    </location>
</feature>
<evidence type="ECO:0000256" key="4">
    <source>
        <dbReference type="PROSITE-ProRule" id="PRU00267"/>
    </source>
</evidence>
<keyword evidence="8" id="KW-1185">Reference proteome</keyword>
<dbReference type="GO" id="GO:0010468">
    <property type="term" value="P:regulation of gene expression"/>
    <property type="evidence" value="ECO:0007669"/>
    <property type="project" value="Ensembl"/>
</dbReference>
<dbReference type="SUPFAM" id="SSF47095">
    <property type="entry name" value="HMG-box"/>
    <property type="match status" value="2"/>
</dbReference>
<dbReference type="GO" id="GO:0001832">
    <property type="term" value="P:blastocyst growth"/>
    <property type="evidence" value="ECO:0007669"/>
    <property type="project" value="Ensembl"/>
</dbReference>
<dbReference type="CDD" id="cd21998">
    <property type="entry name" value="HMG-box_UBF1_rpt1-like"/>
    <property type="match status" value="1"/>
</dbReference>
<dbReference type="Proteomes" id="UP000694381">
    <property type="component" value="Unassembled WGS sequence"/>
</dbReference>
<dbReference type="InterPro" id="IPR009071">
    <property type="entry name" value="HMG_box_dom"/>
</dbReference>
<dbReference type="PANTHER" id="PTHR46318">
    <property type="entry name" value="UPSTREAM BINDING TRANSCRIPTION FACTOR"/>
    <property type="match status" value="1"/>
</dbReference>
<feature type="domain" description="HMG box" evidence="6">
    <location>
        <begin position="200"/>
        <end position="266"/>
    </location>
</feature>
<gene>
    <name evidence="7" type="primary">Ubtfl1</name>
</gene>
<dbReference type="GO" id="GO:0007566">
    <property type="term" value="P:embryo implantation"/>
    <property type="evidence" value="ECO:0007669"/>
    <property type="project" value="Ensembl"/>
</dbReference>
<feature type="region of interest" description="Disordered" evidence="5">
    <location>
        <begin position="310"/>
        <end position="393"/>
    </location>
</feature>
<feature type="compositionally biased region" description="Acidic residues" evidence="5">
    <location>
        <begin position="367"/>
        <end position="378"/>
    </location>
</feature>
<feature type="compositionally biased region" description="Basic and acidic residues" evidence="5">
    <location>
        <begin position="347"/>
        <end position="366"/>
    </location>
</feature>
<reference evidence="7" key="1">
    <citation type="submission" date="2025-08" db="UniProtKB">
        <authorList>
            <consortium name="Ensembl"/>
        </authorList>
    </citation>
    <scope>IDENTIFICATION</scope>
</reference>
<name>A0A8C6R1R6_NANGA</name>
<feature type="compositionally biased region" description="Basic and acidic residues" evidence="5">
    <location>
        <begin position="310"/>
        <end position="321"/>
    </location>
</feature>
<dbReference type="GO" id="GO:0005737">
    <property type="term" value="C:cytoplasm"/>
    <property type="evidence" value="ECO:0007669"/>
    <property type="project" value="Ensembl"/>
</dbReference>
<comment type="subcellular location">
    <subcellularLocation>
        <location evidence="1">Nucleus</location>
    </subcellularLocation>
</comment>
<accession>A0A8C6R1R6</accession>
<evidence type="ECO:0000313" key="7">
    <source>
        <dbReference type="Ensembl" id="ENSNGAP00000010688.1"/>
    </source>
</evidence>
<keyword evidence="2 4" id="KW-0238">DNA-binding</keyword>
<dbReference type="AlphaFoldDB" id="A0A8C6R1R6"/>
<dbReference type="GO" id="GO:0003677">
    <property type="term" value="F:DNA binding"/>
    <property type="evidence" value="ECO:0007669"/>
    <property type="project" value="UniProtKB-UniRule"/>
</dbReference>
<dbReference type="GeneTree" id="ENSGT00940000163858"/>
<dbReference type="Gene3D" id="1.10.30.10">
    <property type="entry name" value="High mobility group box domain"/>
    <property type="match status" value="2"/>
</dbReference>
<organism evidence="7 8">
    <name type="scientific">Nannospalax galili</name>
    <name type="common">Northern Israeli blind subterranean mole rat</name>
    <name type="synonym">Spalax galili</name>
    <dbReference type="NCBI Taxonomy" id="1026970"/>
    <lineage>
        <taxon>Eukaryota</taxon>
        <taxon>Metazoa</taxon>
        <taxon>Chordata</taxon>
        <taxon>Craniata</taxon>
        <taxon>Vertebrata</taxon>
        <taxon>Euteleostomi</taxon>
        <taxon>Mammalia</taxon>
        <taxon>Eutheria</taxon>
        <taxon>Euarchontoglires</taxon>
        <taxon>Glires</taxon>
        <taxon>Rodentia</taxon>
        <taxon>Myomorpha</taxon>
        <taxon>Muroidea</taxon>
        <taxon>Spalacidae</taxon>
        <taxon>Spalacinae</taxon>
        <taxon>Nannospalax</taxon>
    </lineage>
</organism>
<dbReference type="OMA" id="FHQDSWS"/>
<sequence>MEDNVLANDFRGFRRTLADLNWNKVAFEHFSGEMCKQKWLQISHKLRKVRTLTELVLDAKEHVKHLSKSEKYKKHPDFPKRPLTAYLRFYKEQRAQYSQIYPELNNLQLTKVLSEKYKQLPQNIKERYIQDFQKEKQDFEEKLAQFKEDHPDLVGDSKKSVVLRSHQTKVLEKLQGNKKHVKSPPESKFPQKVPFKGKPKKPPMNGYHKFHQDSWSSKELNHLPPRERMVEISRRWQRVPQSVKERYKNQAEELQKQYWVSLDLWLKRLTPEEYAAYRETEATCSKRMNLATPGGPSPKIRRTDLRISAKGVQERPGKEQRLLSPGTDSSETTQVHYGVSQGSGKNMMKDGKEDEWSDASDCRLTGEDEGDEDSEDSESNSSLSGDSSDLDSI</sequence>
<dbReference type="InterPro" id="IPR036910">
    <property type="entry name" value="HMG_box_dom_sf"/>
</dbReference>
<protein>
    <submittedName>
        <fullName evidence="7">Upstream binding transcription factor, RNA polymerase I-like 1</fullName>
    </submittedName>
</protein>
<evidence type="ECO:0000256" key="5">
    <source>
        <dbReference type="SAM" id="MobiDB-lite"/>
    </source>
</evidence>
<feature type="domain" description="HMG box" evidence="6">
    <location>
        <begin position="79"/>
        <end position="147"/>
    </location>
</feature>
<dbReference type="CDD" id="cd22003">
    <property type="entry name" value="HMG-box_UBF1_rpt6-like"/>
    <property type="match status" value="1"/>
</dbReference>
<dbReference type="Ensembl" id="ENSNGAT00000016228.1">
    <property type="protein sequence ID" value="ENSNGAP00000010688.1"/>
    <property type="gene ID" value="ENSNGAG00000013044.1"/>
</dbReference>
<feature type="DNA-binding region" description="HMG box" evidence="4">
    <location>
        <begin position="200"/>
        <end position="266"/>
    </location>
</feature>
<dbReference type="Pfam" id="PF00505">
    <property type="entry name" value="HMG_box"/>
    <property type="match status" value="1"/>
</dbReference>
<reference evidence="7" key="2">
    <citation type="submission" date="2025-09" db="UniProtKB">
        <authorList>
            <consortium name="Ensembl"/>
        </authorList>
    </citation>
    <scope>IDENTIFICATION</scope>
</reference>
<feature type="region of interest" description="Disordered" evidence="5">
    <location>
        <begin position="175"/>
        <end position="201"/>
    </location>
</feature>
<dbReference type="PANTHER" id="PTHR46318:SF1">
    <property type="entry name" value="UPSTREAM-BINDING FACTOR 1-LIKE PROTEIN 1-RELATED"/>
    <property type="match status" value="1"/>
</dbReference>
<dbReference type="InterPro" id="IPR051762">
    <property type="entry name" value="UBF1"/>
</dbReference>
<dbReference type="PROSITE" id="PS50118">
    <property type="entry name" value="HMG_BOX_2"/>
    <property type="match status" value="2"/>
</dbReference>
<dbReference type="SMART" id="SM00398">
    <property type="entry name" value="HMG"/>
    <property type="match status" value="2"/>
</dbReference>
<evidence type="ECO:0000256" key="2">
    <source>
        <dbReference type="ARBA" id="ARBA00023125"/>
    </source>
</evidence>
<evidence type="ECO:0000259" key="6">
    <source>
        <dbReference type="PROSITE" id="PS50118"/>
    </source>
</evidence>
<evidence type="ECO:0000256" key="1">
    <source>
        <dbReference type="ARBA" id="ARBA00004123"/>
    </source>
</evidence>
<evidence type="ECO:0000313" key="8">
    <source>
        <dbReference type="Proteomes" id="UP000694381"/>
    </source>
</evidence>